<keyword evidence="1" id="KW-1133">Transmembrane helix</keyword>
<dbReference type="EMBL" id="UYRV01025099">
    <property type="protein sequence ID" value="VDK76791.1"/>
    <property type="molecule type" value="Genomic_DNA"/>
</dbReference>
<keyword evidence="1" id="KW-0812">Transmembrane</keyword>
<proteinExistence type="predicted"/>
<feature type="transmembrane region" description="Helical" evidence="1">
    <location>
        <begin position="111"/>
        <end position="131"/>
    </location>
</feature>
<keyword evidence="4" id="KW-1185">Reference proteome</keyword>
<evidence type="ECO:0000313" key="4">
    <source>
        <dbReference type="Proteomes" id="UP000271889"/>
    </source>
</evidence>
<evidence type="ECO:0000256" key="1">
    <source>
        <dbReference type="SAM" id="Phobius"/>
    </source>
</evidence>
<keyword evidence="1" id="KW-0472">Membrane</keyword>
<evidence type="ECO:0000313" key="3">
    <source>
        <dbReference type="EMBL" id="VDK76791.1"/>
    </source>
</evidence>
<reference evidence="3 4" key="1">
    <citation type="submission" date="2018-11" db="EMBL/GenBank/DDBJ databases">
        <authorList>
            <consortium name="Pathogen Informatics"/>
        </authorList>
    </citation>
    <scope>NUCLEOTIDE SEQUENCE [LARGE SCALE GENOMIC DNA]</scope>
</reference>
<accession>A0A3P6UHK7</accession>
<gene>
    <name evidence="3" type="ORF">CGOC_LOCUS7285</name>
</gene>
<organism evidence="3 4">
    <name type="scientific">Cylicostephanus goldi</name>
    <name type="common">Nematode worm</name>
    <dbReference type="NCBI Taxonomy" id="71465"/>
    <lineage>
        <taxon>Eukaryota</taxon>
        <taxon>Metazoa</taxon>
        <taxon>Ecdysozoa</taxon>
        <taxon>Nematoda</taxon>
        <taxon>Chromadorea</taxon>
        <taxon>Rhabditida</taxon>
        <taxon>Rhabditina</taxon>
        <taxon>Rhabditomorpha</taxon>
        <taxon>Strongyloidea</taxon>
        <taxon>Strongylidae</taxon>
        <taxon>Cylicostephanus</taxon>
    </lineage>
</organism>
<name>A0A3P6UHK7_CYLGO</name>
<evidence type="ECO:0000259" key="2">
    <source>
        <dbReference type="Pfam" id="PF15787"/>
    </source>
</evidence>
<sequence length="149" mass="17452">MKVAEQVIDMAKFLLRCSSGGPLIKQLFEHIMFNPKLWINSEPAVQVHLYNYLATDFLGNTNFHHIIRQVATFGEMCHALKFYYWVTAPKPPSAYQVLLLKKDQARFQMRMLFLLGVFSTSLHVYFFKFSIGFGMEQNPQDLFLTNFRM</sequence>
<dbReference type="Proteomes" id="UP000271889">
    <property type="component" value="Unassembled WGS sequence"/>
</dbReference>
<dbReference type="OrthoDB" id="26681at2759"/>
<dbReference type="Pfam" id="PF15787">
    <property type="entry name" value="DUF4704"/>
    <property type="match status" value="1"/>
</dbReference>
<feature type="domain" description="DUF4704" evidence="2">
    <location>
        <begin position="1"/>
        <end position="100"/>
    </location>
</feature>
<dbReference type="InterPro" id="IPR031570">
    <property type="entry name" value="NBEA/BDCP_DUF4704"/>
</dbReference>
<dbReference type="AlphaFoldDB" id="A0A3P6UHK7"/>
<protein>
    <recommendedName>
        <fullName evidence="2">DUF4704 domain-containing protein</fullName>
    </recommendedName>
</protein>